<organism evidence="2">
    <name type="scientific">viral metagenome</name>
    <dbReference type="NCBI Taxonomy" id="1070528"/>
    <lineage>
        <taxon>unclassified sequences</taxon>
        <taxon>metagenomes</taxon>
        <taxon>organismal metagenomes</taxon>
    </lineage>
</organism>
<feature type="transmembrane region" description="Helical" evidence="1">
    <location>
        <begin position="37"/>
        <end position="58"/>
    </location>
</feature>
<dbReference type="AlphaFoldDB" id="A0A6H1ZLX1"/>
<protein>
    <submittedName>
        <fullName evidence="2">Uncharacterized protein</fullName>
    </submittedName>
</protein>
<keyword evidence="1" id="KW-0472">Membrane</keyword>
<gene>
    <name evidence="2" type="ORF">TM448A00980_0011</name>
</gene>
<proteinExistence type="predicted"/>
<keyword evidence="1" id="KW-1133">Transmembrane helix</keyword>
<reference evidence="2" key="1">
    <citation type="submission" date="2020-03" db="EMBL/GenBank/DDBJ databases">
        <title>The deep terrestrial virosphere.</title>
        <authorList>
            <person name="Holmfeldt K."/>
            <person name="Nilsson E."/>
            <person name="Simone D."/>
            <person name="Lopez-Fernandez M."/>
            <person name="Wu X."/>
            <person name="de Brujin I."/>
            <person name="Lundin D."/>
            <person name="Andersson A."/>
            <person name="Bertilsson S."/>
            <person name="Dopson M."/>
        </authorList>
    </citation>
    <scope>NUCLEOTIDE SEQUENCE</scope>
    <source>
        <strain evidence="2">TM448A00980</strain>
    </source>
</reference>
<evidence type="ECO:0000313" key="2">
    <source>
        <dbReference type="EMBL" id="QJA48518.1"/>
    </source>
</evidence>
<keyword evidence="1" id="KW-0812">Transmembrane</keyword>
<sequence>MGFAGVLHTLYWGIARLHFAWGNMDIYNAMQAPLSFAFAQGLDTIGIIFMMICLYIFFNKTK</sequence>
<accession>A0A6H1ZLX1</accession>
<dbReference type="EMBL" id="MT144088">
    <property type="protein sequence ID" value="QJA48518.1"/>
    <property type="molecule type" value="Genomic_DNA"/>
</dbReference>
<evidence type="ECO:0000256" key="1">
    <source>
        <dbReference type="SAM" id="Phobius"/>
    </source>
</evidence>
<name>A0A6H1ZLX1_9ZZZZ</name>